<dbReference type="EMBL" id="BKCJ010000371">
    <property type="protein sequence ID" value="GEU32588.1"/>
    <property type="molecule type" value="Genomic_DNA"/>
</dbReference>
<dbReference type="AlphaFoldDB" id="A0A6L2J6F7"/>
<feature type="compositionally biased region" description="Acidic residues" evidence="1">
    <location>
        <begin position="236"/>
        <end position="268"/>
    </location>
</feature>
<comment type="caution">
    <text evidence="2">The sequence shown here is derived from an EMBL/GenBank/DDBJ whole genome shotgun (WGS) entry which is preliminary data.</text>
</comment>
<feature type="compositionally biased region" description="Acidic residues" evidence="1">
    <location>
        <begin position="277"/>
        <end position="286"/>
    </location>
</feature>
<feature type="region of interest" description="Disordered" evidence="1">
    <location>
        <begin position="224"/>
        <end position="298"/>
    </location>
</feature>
<protein>
    <recommendedName>
        <fullName evidence="3">Retrovirus-related Pol polyprotein from transposon TNT 1-94</fullName>
    </recommendedName>
</protein>
<accession>A0A6L2J6F7</accession>
<proteinExistence type="predicted"/>
<evidence type="ECO:0008006" key="3">
    <source>
        <dbReference type="Google" id="ProtNLM"/>
    </source>
</evidence>
<evidence type="ECO:0000256" key="1">
    <source>
        <dbReference type="SAM" id="MobiDB-lite"/>
    </source>
</evidence>
<feature type="compositionally biased region" description="Basic and acidic residues" evidence="1">
    <location>
        <begin position="287"/>
        <end position="298"/>
    </location>
</feature>
<feature type="compositionally biased region" description="Basic and acidic residues" evidence="1">
    <location>
        <begin position="596"/>
        <end position="608"/>
    </location>
</feature>
<gene>
    <name evidence="2" type="ORF">Tci_004566</name>
</gene>
<name>A0A6L2J6F7_TANCI</name>
<feature type="region of interest" description="Disordered" evidence="1">
    <location>
        <begin position="596"/>
        <end position="651"/>
    </location>
</feature>
<evidence type="ECO:0000313" key="2">
    <source>
        <dbReference type="EMBL" id="GEU32588.1"/>
    </source>
</evidence>
<sequence>MKRPNETTYQVVLDALARTPSYPAFLITNEVPTIYMHQFLNTVYKYGSSYMFKIDNKKFIVNVEEFKEILNICLRIEGQEFSDPIYEEEALSFIRHLGHTGEIRHLTDITVDHLHQPWRSFTSIINKCLSGKFLVSTRCIDNKDAKKSDKMYYPRFTKAIIHHYLTKNPSISMRNRMFMHTVMDDTILAGMKFVSKHEAIQVYALSEEAKLKLATKRSMKDYHISQASGLGGDSGKEDDDDEEDSNLISNDSDEDGDNDKGDDDEGGNDDNVKVDDDYAENVDDDEERMKYNNKEEDINLDERIPIPKFHEEEEKNKEEDEEYEDLYGDVNVNLRTKDVDMTSADYGGVARTTSQGSRYEYAEKDAHVTVTTVHDAQKTKGQQISSFVSSDFTSKMLQLENISTVDYTITSIMDTLVYQPSSNVITTTHSPPLSFRVSYLEQEVCKLKQVDNFTTIFESIKSQIPAIIVDHLATRLRYDVQTAFQSYKADFEKEAHAEQDRFIDEISDFATPLIQRTIAESHENVVMAKSSSQPKSKYEETSSLTKFELKKILLDKMNDNKSYLAAPEHKELYDSLSKSYDFNRDLFETYGPTYALKKDQDDKDKDEDPSAQEEFNTGNNDDETGPEAVDKSDWFKKPEKPPTPDREWKFCKSIDFKPPQTWISNIAKDKQTT</sequence>
<organism evidence="2">
    <name type="scientific">Tanacetum cinerariifolium</name>
    <name type="common">Dalmatian daisy</name>
    <name type="synonym">Chrysanthemum cinerariifolium</name>
    <dbReference type="NCBI Taxonomy" id="118510"/>
    <lineage>
        <taxon>Eukaryota</taxon>
        <taxon>Viridiplantae</taxon>
        <taxon>Streptophyta</taxon>
        <taxon>Embryophyta</taxon>
        <taxon>Tracheophyta</taxon>
        <taxon>Spermatophyta</taxon>
        <taxon>Magnoliopsida</taxon>
        <taxon>eudicotyledons</taxon>
        <taxon>Gunneridae</taxon>
        <taxon>Pentapetalae</taxon>
        <taxon>asterids</taxon>
        <taxon>campanulids</taxon>
        <taxon>Asterales</taxon>
        <taxon>Asteraceae</taxon>
        <taxon>Asteroideae</taxon>
        <taxon>Anthemideae</taxon>
        <taxon>Anthemidinae</taxon>
        <taxon>Tanacetum</taxon>
    </lineage>
</organism>
<reference evidence="2" key="1">
    <citation type="journal article" date="2019" name="Sci. Rep.">
        <title>Draft genome of Tanacetum cinerariifolium, the natural source of mosquito coil.</title>
        <authorList>
            <person name="Yamashiro T."/>
            <person name="Shiraishi A."/>
            <person name="Satake H."/>
            <person name="Nakayama K."/>
        </authorList>
    </citation>
    <scope>NUCLEOTIDE SEQUENCE</scope>
</reference>
<feature type="compositionally biased region" description="Basic and acidic residues" evidence="1">
    <location>
        <begin position="628"/>
        <end position="651"/>
    </location>
</feature>